<protein>
    <submittedName>
        <fullName evidence="2">Uncharacterized protein</fullName>
    </submittedName>
</protein>
<dbReference type="AlphaFoldDB" id="A0A2K3NDH3"/>
<gene>
    <name evidence="2" type="ORF">L195_g024375</name>
</gene>
<dbReference type="EMBL" id="ASHM01019682">
    <property type="protein sequence ID" value="PNY01087.1"/>
    <property type="molecule type" value="Genomic_DNA"/>
</dbReference>
<comment type="caution">
    <text evidence="2">The sequence shown here is derived from an EMBL/GenBank/DDBJ whole genome shotgun (WGS) entry which is preliminary data.</text>
</comment>
<evidence type="ECO:0000313" key="2">
    <source>
        <dbReference type="EMBL" id="PNY01087.1"/>
    </source>
</evidence>
<organism evidence="2 3">
    <name type="scientific">Trifolium pratense</name>
    <name type="common">Red clover</name>
    <dbReference type="NCBI Taxonomy" id="57577"/>
    <lineage>
        <taxon>Eukaryota</taxon>
        <taxon>Viridiplantae</taxon>
        <taxon>Streptophyta</taxon>
        <taxon>Embryophyta</taxon>
        <taxon>Tracheophyta</taxon>
        <taxon>Spermatophyta</taxon>
        <taxon>Magnoliopsida</taxon>
        <taxon>eudicotyledons</taxon>
        <taxon>Gunneridae</taxon>
        <taxon>Pentapetalae</taxon>
        <taxon>rosids</taxon>
        <taxon>fabids</taxon>
        <taxon>Fabales</taxon>
        <taxon>Fabaceae</taxon>
        <taxon>Papilionoideae</taxon>
        <taxon>50 kb inversion clade</taxon>
        <taxon>NPAAA clade</taxon>
        <taxon>Hologalegina</taxon>
        <taxon>IRL clade</taxon>
        <taxon>Trifolieae</taxon>
        <taxon>Trifolium</taxon>
    </lineage>
</organism>
<reference evidence="2 3" key="2">
    <citation type="journal article" date="2017" name="Front. Plant Sci.">
        <title>Gene Classification and Mining of Molecular Markers Useful in Red Clover (Trifolium pratense) Breeding.</title>
        <authorList>
            <person name="Istvanek J."/>
            <person name="Dluhosova J."/>
            <person name="Dluhos P."/>
            <person name="Patkova L."/>
            <person name="Nedelnik J."/>
            <person name="Repkova J."/>
        </authorList>
    </citation>
    <scope>NUCLEOTIDE SEQUENCE [LARGE SCALE GENOMIC DNA]</scope>
    <source>
        <strain evidence="3">cv. Tatra</strain>
        <tissue evidence="2">Young leaves</tissue>
    </source>
</reference>
<accession>A0A2K3NDH3</accession>
<dbReference type="Proteomes" id="UP000236291">
    <property type="component" value="Unassembled WGS sequence"/>
</dbReference>
<sequence>MWDGFFPGQFLFKKHARLNKTKQRDSCNSAMGDGKIPEQIQQDEAETEIF</sequence>
<reference evidence="2 3" key="1">
    <citation type="journal article" date="2014" name="Am. J. Bot.">
        <title>Genome assembly and annotation for red clover (Trifolium pratense; Fabaceae).</title>
        <authorList>
            <person name="Istvanek J."/>
            <person name="Jaros M."/>
            <person name="Krenek A."/>
            <person name="Repkova J."/>
        </authorList>
    </citation>
    <scope>NUCLEOTIDE SEQUENCE [LARGE SCALE GENOMIC DNA]</scope>
    <source>
        <strain evidence="3">cv. Tatra</strain>
        <tissue evidence="2">Young leaves</tissue>
    </source>
</reference>
<evidence type="ECO:0000313" key="3">
    <source>
        <dbReference type="Proteomes" id="UP000236291"/>
    </source>
</evidence>
<name>A0A2K3NDH3_TRIPR</name>
<feature type="compositionally biased region" description="Acidic residues" evidence="1">
    <location>
        <begin position="41"/>
        <end position="50"/>
    </location>
</feature>
<evidence type="ECO:0000256" key="1">
    <source>
        <dbReference type="SAM" id="MobiDB-lite"/>
    </source>
</evidence>
<feature type="region of interest" description="Disordered" evidence="1">
    <location>
        <begin position="22"/>
        <end position="50"/>
    </location>
</feature>
<proteinExistence type="predicted"/>